<gene>
    <name evidence="1" type="ORF">CP98_05353</name>
    <name evidence="3" type="ORF">DAH51_10900</name>
    <name evidence="2" type="ORF">HH800_26960</name>
</gene>
<dbReference type="OrthoDB" id="7452167at2"/>
<dbReference type="EMBL" id="QRAL01000009">
    <property type="protein sequence ID" value="RSU57299.1"/>
    <property type="molecule type" value="Genomic_DNA"/>
</dbReference>
<keyword evidence="2" id="KW-0614">Plasmid</keyword>
<dbReference type="AlphaFoldDB" id="A0A084E1V3"/>
<accession>A0A084E1V3</accession>
<evidence type="ECO:0000313" key="6">
    <source>
        <dbReference type="Proteomes" id="UP000502611"/>
    </source>
</evidence>
<sequence>MPTPGIHEEAGIASAHAGLIMLDGPNGIAITLTANAAEGTGLSLLRAAEIAREQVAAGEDKDFPEE</sequence>
<dbReference type="RefSeq" id="WP_080727390.1">
    <property type="nucleotide sequence ID" value="NZ_DAIQKB010000042.1"/>
</dbReference>
<protein>
    <submittedName>
        <fullName evidence="1">Uncharacterized protein</fullName>
    </submittedName>
</protein>
<geneLocation type="plasmid" evidence="2">
    <name>p-A-Sy</name>
</geneLocation>
<geneLocation type="plasmid" evidence="6">
    <name>p-a-sy</name>
</geneLocation>
<evidence type="ECO:0000313" key="3">
    <source>
        <dbReference type="EMBL" id="RSU57299.1"/>
    </source>
</evidence>
<dbReference type="PATRIC" id="fig|13690.10.peg.5560"/>
<proteinExistence type="predicted"/>
<reference evidence="3 5" key="2">
    <citation type="submission" date="2018-07" db="EMBL/GenBank/DDBJ databases">
        <title>Genomic and Epidemiologic Investigation of an Indolent Hospital Outbreak.</title>
        <authorList>
            <person name="Johnson R.C."/>
            <person name="Deming C."/>
            <person name="Conlan S."/>
            <person name="Zellmer C.J."/>
            <person name="Michelin A.V."/>
            <person name="Lee-Lin S."/>
            <person name="Thomas P.J."/>
            <person name="Park M."/>
            <person name="Weingarten R.A."/>
            <person name="Less J."/>
            <person name="Dekker J.P."/>
            <person name="Frank K.M."/>
            <person name="Musser K.A."/>
            <person name="Mcquiston J.R."/>
            <person name="Henderson D.K."/>
            <person name="Lau A.F."/>
            <person name="Palmore T.N."/>
            <person name="Segre J.A."/>
        </authorList>
    </citation>
    <scope>NUCLEOTIDE SEQUENCE [LARGE SCALE GENOMIC DNA]</scope>
    <source>
        <strain evidence="3 5">SK-NIH.Env6_1116</strain>
    </source>
</reference>
<dbReference type="Proteomes" id="UP000028534">
    <property type="component" value="Unassembled WGS sequence"/>
</dbReference>
<evidence type="ECO:0000313" key="5">
    <source>
        <dbReference type="Proteomes" id="UP000287401"/>
    </source>
</evidence>
<dbReference type="Proteomes" id="UP000287401">
    <property type="component" value="Unassembled WGS sequence"/>
</dbReference>
<name>A0A084E1V3_SPHYA</name>
<reference evidence="2 6" key="3">
    <citation type="submission" date="2020-04" db="EMBL/GenBank/DDBJ databases">
        <title>The Whole Genome Analysis of High salt-tolerant Sphingobium yanoikuyae YC-XJ2 with Aryl organophosphorus flame retardants (aryl-OPFRs)-degrading capacity and characteristics of Related phosphotriesterase.</title>
        <authorList>
            <person name="Li X."/>
        </authorList>
    </citation>
    <scope>NUCLEOTIDE SEQUENCE [LARGE SCALE GENOMIC DNA]</scope>
    <source>
        <strain evidence="2 6">YC-XJ2</strain>
        <plasmid evidence="2">p-A-Sy</plasmid>
        <plasmid evidence="6">p-a-sy</plasmid>
    </source>
</reference>
<dbReference type="EMBL" id="CP053022">
    <property type="protein sequence ID" value="QJR05870.1"/>
    <property type="molecule type" value="Genomic_DNA"/>
</dbReference>
<dbReference type="Proteomes" id="UP000502611">
    <property type="component" value="Plasmid p-A-Sy"/>
</dbReference>
<evidence type="ECO:0000313" key="2">
    <source>
        <dbReference type="EMBL" id="QJR05870.1"/>
    </source>
</evidence>
<evidence type="ECO:0000313" key="4">
    <source>
        <dbReference type="Proteomes" id="UP000028534"/>
    </source>
</evidence>
<reference evidence="1 4" key="1">
    <citation type="submission" date="2014-03" db="EMBL/GenBank/DDBJ databases">
        <title>Genome sequence of Sphingobium yanoikuyae B1.</title>
        <authorList>
            <person name="Gan H.M."/>
            <person name="Gan H.Y."/>
            <person name="Savka M.A."/>
        </authorList>
    </citation>
    <scope>NUCLEOTIDE SEQUENCE [LARGE SCALE GENOMIC DNA]</scope>
    <source>
        <strain evidence="1 4">B1</strain>
    </source>
</reference>
<dbReference type="EMBL" id="JGVR01000094">
    <property type="protein sequence ID" value="KEZ11945.1"/>
    <property type="molecule type" value="Genomic_DNA"/>
</dbReference>
<organism evidence="1 4">
    <name type="scientific">Sphingobium yanoikuyae</name>
    <name type="common">Sphingomonas yanoikuyae</name>
    <dbReference type="NCBI Taxonomy" id="13690"/>
    <lineage>
        <taxon>Bacteria</taxon>
        <taxon>Pseudomonadati</taxon>
        <taxon>Pseudomonadota</taxon>
        <taxon>Alphaproteobacteria</taxon>
        <taxon>Sphingomonadales</taxon>
        <taxon>Sphingomonadaceae</taxon>
        <taxon>Sphingobium</taxon>
    </lineage>
</organism>
<evidence type="ECO:0000313" key="1">
    <source>
        <dbReference type="EMBL" id="KEZ11945.1"/>
    </source>
</evidence>